<accession>A0A238UAL3</accession>
<dbReference type="Proteomes" id="UP000215214">
    <property type="component" value="Chromosome TJEJU"/>
</dbReference>
<keyword evidence="1" id="KW-0812">Transmembrane</keyword>
<evidence type="ECO:0000256" key="1">
    <source>
        <dbReference type="SAM" id="Phobius"/>
    </source>
</evidence>
<dbReference type="AlphaFoldDB" id="A0A238UAL3"/>
<feature type="transmembrane region" description="Helical" evidence="1">
    <location>
        <begin position="15"/>
        <end position="36"/>
    </location>
</feature>
<dbReference type="KEGG" id="tje:TJEJU_1735"/>
<evidence type="ECO:0008006" key="4">
    <source>
        <dbReference type="Google" id="ProtNLM"/>
    </source>
</evidence>
<proteinExistence type="predicted"/>
<sequence length="113" mass="12890">MAVLKKIRASSLNEVLVATIIIILVFGIAMAILTNLMRGLAMKETHEQHTVLNELVYQYENDKVKVPYNSSDGKFSYAVFLENENGMNWLNFEITSKRTNKVVVKKIIVNEKD</sequence>
<keyword evidence="3" id="KW-1185">Reference proteome</keyword>
<protein>
    <recommendedName>
        <fullName evidence="4">Type II secretion system protein</fullName>
    </recommendedName>
</protein>
<evidence type="ECO:0000313" key="3">
    <source>
        <dbReference type="Proteomes" id="UP000215214"/>
    </source>
</evidence>
<evidence type="ECO:0000313" key="2">
    <source>
        <dbReference type="EMBL" id="SNR15450.1"/>
    </source>
</evidence>
<gene>
    <name evidence="2" type="ORF">TJEJU_1735</name>
</gene>
<organism evidence="2 3">
    <name type="scientific">Tenacibaculum jejuense</name>
    <dbReference type="NCBI Taxonomy" id="584609"/>
    <lineage>
        <taxon>Bacteria</taxon>
        <taxon>Pseudomonadati</taxon>
        <taxon>Bacteroidota</taxon>
        <taxon>Flavobacteriia</taxon>
        <taxon>Flavobacteriales</taxon>
        <taxon>Flavobacteriaceae</taxon>
        <taxon>Tenacibaculum</taxon>
    </lineage>
</organism>
<keyword evidence="1" id="KW-1133">Transmembrane helix</keyword>
<reference evidence="2 3" key="1">
    <citation type="submission" date="2017-07" db="EMBL/GenBank/DDBJ databases">
        <authorList>
            <person name="Sun Z.S."/>
            <person name="Albrecht U."/>
            <person name="Echele G."/>
            <person name="Lee C.C."/>
        </authorList>
    </citation>
    <scope>NUCLEOTIDE SEQUENCE [LARGE SCALE GENOMIC DNA]</scope>
    <source>
        <strain evidence="3">type strain: KCTC 22618</strain>
    </source>
</reference>
<dbReference type="OrthoDB" id="1190115at2"/>
<dbReference type="EMBL" id="LT899436">
    <property type="protein sequence ID" value="SNR15450.1"/>
    <property type="molecule type" value="Genomic_DNA"/>
</dbReference>
<keyword evidence="1" id="KW-0472">Membrane</keyword>
<dbReference type="RefSeq" id="WP_095071185.1">
    <property type="nucleotide sequence ID" value="NZ_LT899436.1"/>
</dbReference>
<name>A0A238UAL3_9FLAO</name>